<keyword evidence="2" id="KW-1185">Reference proteome</keyword>
<proteinExistence type="predicted"/>
<dbReference type="Proteomes" id="UP000030428">
    <property type="component" value="Unassembled WGS sequence"/>
</dbReference>
<comment type="caution">
    <text evidence="1">The sequence shown here is derived from an EMBL/GenBank/DDBJ whole genome shotgun (WGS) entry which is preliminary data.</text>
</comment>
<sequence>MKQVASLRYDVIFKKAFGDKEIFTAFVRDLLGIKLEIDIVEKDKVYEPPIGSVATKFDLYAEDKKNRVIINMQHVRFSDHSHRFLHYHCAALLAQVVNSKNYSPKLKVFTIVFLTSGDKHKTDVSTIDFDPKNRQGEPLGEIDHKVIIICPKSIQDDTPKEYREWLEAIEDSLDEEIEESHYLNPQIQRIFELIKKDQVTPQERARMFDEYGVEEIKQGEFKKGEEKGFNDGYGEGKEEGREETARNFKALGVLTTEQIASATDLSLDEVMAL</sequence>
<evidence type="ECO:0000313" key="2">
    <source>
        <dbReference type="Proteomes" id="UP000030428"/>
    </source>
</evidence>
<dbReference type="AlphaFoldDB" id="A0A4E0QQC2"/>
<evidence type="ECO:0008006" key="3">
    <source>
        <dbReference type="Google" id="ProtNLM"/>
    </source>
</evidence>
<organism evidence="1 2">
    <name type="scientific">Candidatus Thiomargarita nelsonii</name>
    <dbReference type="NCBI Taxonomy" id="1003181"/>
    <lineage>
        <taxon>Bacteria</taxon>
        <taxon>Pseudomonadati</taxon>
        <taxon>Pseudomonadota</taxon>
        <taxon>Gammaproteobacteria</taxon>
        <taxon>Thiotrichales</taxon>
        <taxon>Thiotrichaceae</taxon>
        <taxon>Thiomargarita</taxon>
    </lineage>
</organism>
<reference evidence="1 2" key="1">
    <citation type="journal article" date="2016" name="Front. Microbiol.">
        <title>Single-Cell (Meta-)Genomics of a Dimorphic Candidatus Thiomargarita nelsonii Reveals Genomic Plasticity.</title>
        <authorList>
            <person name="Flood B.E."/>
            <person name="Fliss P."/>
            <person name="Jones D.S."/>
            <person name="Dick G.J."/>
            <person name="Jain S."/>
            <person name="Kaster A.K."/>
            <person name="Winkel M."/>
            <person name="Mussmann M."/>
            <person name="Bailey J."/>
        </authorList>
    </citation>
    <scope>NUCLEOTIDE SEQUENCE [LARGE SCALE GENOMIC DNA]</scope>
    <source>
        <strain evidence="1">Hydrate Ridge</strain>
    </source>
</reference>
<gene>
    <name evidence="1" type="ORF">PN36_10555</name>
</gene>
<dbReference type="NCBIfam" id="TIGR01784">
    <property type="entry name" value="T_den_put_tspse"/>
    <property type="match status" value="1"/>
</dbReference>
<dbReference type="EMBL" id="JSZA02000032">
    <property type="protein sequence ID" value="TGO03229.1"/>
    <property type="molecule type" value="Genomic_DNA"/>
</dbReference>
<protein>
    <recommendedName>
        <fullName evidence="3">Rpn family recombination-promoting nuclease/putative transposase</fullName>
    </recommendedName>
</protein>
<dbReference type="Pfam" id="PF12784">
    <property type="entry name" value="PDDEXK_2"/>
    <property type="match status" value="1"/>
</dbReference>
<dbReference type="InterPro" id="IPR010106">
    <property type="entry name" value="RpnA"/>
</dbReference>
<evidence type="ECO:0000313" key="1">
    <source>
        <dbReference type="EMBL" id="TGO03229.1"/>
    </source>
</evidence>
<accession>A0A4E0QQC2</accession>
<dbReference type="PANTHER" id="PTHR41317">
    <property type="entry name" value="PD-(D_E)XK NUCLEASE FAMILY TRANSPOSASE"/>
    <property type="match status" value="1"/>
</dbReference>
<dbReference type="PANTHER" id="PTHR41317:SF1">
    <property type="entry name" value="PD-(D_E)XK NUCLEASE FAMILY TRANSPOSASE"/>
    <property type="match status" value="1"/>
</dbReference>
<name>A0A4E0QQC2_9GAMM</name>